<evidence type="ECO:0000256" key="15">
    <source>
        <dbReference type="RuleBase" id="RU000461"/>
    </source>
</evidence>
<reference evidence="16" key="1">
    <citation type="journal article" date="2020" name="Cell">
        <title>Large-Scale Comparative Analyses of Tick Genomes Elucidate Their Genetic Diversity and Vector Capacities.</title>
        <authorList>
            <consortium name="Tick Genome and Microbiome Consortium (TIGMIC)"/>
            <person name="Jia N."/>
            <person name="Wang J."/>
            <person name="Shi W."/>
            <person name="Du L."/>
            <person name="Sun Y."/>
            <person name="Zhan W."/>
            <person name="Jiang J.F."/>
            <person name="Wang Q."/>
            <person name="Zhang B."/>
            <person name="Ji P."/>
            <person name="Bell-Sakyi L."/>
            <person name="Cui X.M."/>
            <person name="Yuan T.T."/>
            <person name="Jiang B.G."/>
            <person name="Yang W.F."/>
            <person name="Lam T.T."/>
            <person name="Chang Q.C."/>
            <person name="Ding S.J."/>
            <person name="Wang X.J."/>
            <person name="Zhu J.G."/>
            <person name="Ruan X.D."/>
            <person name="Zhao L."/>
            <person name="Wei J.T."/>
            <person name="Ye R.Z."/>
            <person name="Que T.C."/>
            <person name="Du C.H."/>
            <person name="Zhou Y.H."/>
            <person name="Cheng J.X."/>
            <person name="Dai P.F."/>
            <person name="Guo W.B."/>
            <person name="Han X.H."/>
            <person name="Huang E.J."/>
            <person name="Li L.F."/>
            <person name="Wei W."/>
            <person name="Gao Y.C."/>
            <person name="Liu J.Z."/>
            <person name="Shao H.Z."/>
            <person name="Wang X."/>
            <person name="Wang C.C."/>
            <person name="Yang T.C."/>
            <person name="Huo Q.B."/>
            <person name="Li W."/>
            <person name="Chen H.Y."/>
            <person name="Chen S.E."/>
            <person name="Zhou L.G."/>
            <person name="Ni X.B."/>
            <person name="Tian J.H."/>
            <person name="Sheng Y."/>
            <person name="Liu T."/>
            <person name="Pan Y.S."/>
            <person name="Xia L.Y."/>
            <person name="Li J."/>
            <person name="Zhao F."/>
            <person name="Cao W.C."/>
        </authorList>
    </citation>
    <scope>NUCLEOTIDE SEQUENCE</scope>
    <source>
        <strain evidence="16">Rsan-2018</strain>
    </source>
</reference>
<organism evidence="16 17">
    <name type="scientific">Rhipicephalus sanguineus</name>
    <name type="common">Brown dog tick</name>
    <name type="synonym">Ixodes sanguineus</name>
    <dbReference type="NCBI Taxonomy" id="34632"/>
    <lineage>
        <taxon>Eukaryota</taxon>
        <taxon>Metazoa</taxon>
        <taxon>Ecdysozoa</taxon>
        <taxon>Arthropoda</taxon>
        <taxon>Chelicerata</taxon>
        <taxon>Arachnida</taxon>
        <taxon>Acari</taxon>
        <taxon>Parasitiformes</taxon>
        <taxon>Ixodida</taxon>
        <taxon>Ixodoidea</taxon>
        <taxon>Ixodidae</taxon>
        <taxon>Rhipicephalinae</taxon>
        <taxon>Rhipicephalus</taxon>
        <taxon>Rhipicephalus</taxon>
    </lineage>
</organism>
<evidence type="ECO:0000256" key="11">
    <source>
        <dbReference type="ARBA" id="ARBA00023004"/>
    </source>
</evidence>
<evidence type="ECO:0000256" key="1">
    <source>
        <dbReference type="ARBA" id="ARBA00001971"/>
    </source>
</evidence>
<dbReference type="GO" id="GO:0020037">
    <property type="term" value="F:heme binding"/>
    <property type="evidence" value="ECO:0007669"/>
    <property type="project" value="InterPro"/>
</dbReference>
<dbReference type="PANTHER" id="PTHR24292:SF102">
    <property type="entry name" value="CYTOCHROME P450 FAMILY-RELATED"/>
    <property type="match status" value="1"/>
</dbReference>
<evidence type="ECO:0000256" key="10">
    <source>
        <dbReference type="ARBA" id="ARBA00023002"/>
    </source>
</evidence>
<accession>A0A9D4PJ81</accession>
<keyword evidence="12 15" id="KW-0503">Monooxygenase</keyword>
<dbReference type="PRINTS" id="PR00465">
    <property type="entry name" value="EP450IV"/>
</dbReference>
<evidence type="ECO:0000256" key="5">
    <source>
        <dbReference type="ARBA" id="ARBA00010617"/>
    </source>
</evidence>
<dbReference type="InterPro" id="IPR036396">
    <property type="entry name" value="Cyt_P450_sf"/>
</dbReference>
<keyword evidence="6 14" id="KW-0349">Heme</keyword>
<evidence type="ECO:0000256" key="14">
    <source>
        <dbReference type="PIRSR" id="PIRSR602403-1"/>
    </source>
</evidence>
<dbReference type="PANTHER" id="PTHR24292">
    <property type="entry name" value="CYTOCHROME P450"/>
    <property type="match status" value="1"/>
</dbReference>
<sequence length="224" mass="25236">MSSSSSISWVSTPTGESRWTINSLCERFTFDVIGKAAFGIDTDVQRNPENPLFKDALAVVPNVTTGFLYHLGPPLPPETLYQLASNCMVVFIGGFTTRCADEDYRYGKYVIKKGTSVMVPTYQLHHDPEYWDEPENFDPERFSPENKHSINATAYQPFGLGPRICLGQRLALAELASATAHVLRHYSIALGKSQKRDLEIDTYSIMAAPKERVFIRLRRLQKAQ</sequence>
<evidence type="ECO:0000256" key="9">
    <source>
        <dbReference type="ARBA" id="ARBA00022848"/>
    </source>
</evidence>
<dbReference type="SUPFAM" id="SSF48264">
    <property type="entry name" value="Cytochrome P450"/>
    <property type="match status" value="1"/>
</dbReference>
<evidence type="ECO:0000256" key="3">
    <source>
        <dbReference type="ARBA" id="ARBA00004174"/>
    </source>
</evidence>
<dbReference type="Proteomes" id="UP000821837">
    <property type="component" value="Unassembled WGS sequence"/>
</dbReference>
<evidence type="ECO:0008006" key="18">
    <source>
        <dbReference type="Google" id="ProtNLM"/>
    </source>
</evidence>
<keyword evidence="8" id="KW-0256">Endoplasmic reticulum</keyword>
<gene>
    <name evidence="16" type="ORF">HPB52_004887</name>
</gene>
<dbReference type="InterPro" id="IPR050476">
    <property type="entry name" value="Insect_CytP450_Detox"/>
</dbReference>
<evidence type="ECO:0000313" key="16">
    <source>
        <dbReference type="EMBL" id="KAH7943070.1"/>
    </source>
</evidence>
<dbReference type="Pfam" id="PF00067">
    <property type="entry name" value="p450"/>
    <property type="match status" value="1"/>
</dbReference>
<dbReference type="InterPro" id="IPR017972">
    <property type="entry name" value="Cyt_P450_CS"/>
</dbReference>
<keyword evidence="17" id="KW-1185">Reference proteome</keyword>
<reference evidence="16" key="2">
    <citation type="submission" date="2021-09" db="EMBL/GenBank/DDBJ databases">
        <authorList>
            <person name="Jia N."/>
            <person name="Wang J."/>
            <person name="Shi W."/>
            <person name="Du L."/>
            <person name="Sun Y."/>
            <person name="Zhan W."/>
            <person name="Jiang J."/>
            <person name="Wang Q."/>
            <person name="Zhang B."/>
            <person name="Ji P."/>
            <person name="Sakyi L.B."/>
            <person name="Cui X."/>
            <person name="Yuan T."/>
            <person name="Jiang B."/>
            <person name="Yang W."/>
            <person name="Lam T.T.-Y."/>
            <person name="Chang Q."/>
            <person name="Ding S."/>
            <person name="Wang X."/>
            <person name="Zhu J."/>
            <person name="Ruan X."/>
            <person name="Zhao L."/>
            <person name="Wei J."/>
            <person name="Que T."/>
            <person name="Du C."/>
            <person name="Cheng J."/>
            <person name="Dai P."/>
            <person name="Han X."/>
            <person name="Huang E."/>
            <person name="Gao Y."/>
            <person name="Liu J."/>
            <person name="Shao H."/>
            <person name="Ye R."/>
            <person name="Li L."/>
            <person name="Wei W."/>
            <person name="Wang X."/>
            <person name="Wang C."/>
            <person name="Huo Q."/>
            <person name="Li W."/>
            <person name="Guo W."/>
            <person name="Chen H."/>
            <person name="Chen S."/>
            <person name="Zhou L."/>
            <person name="Zhou L."/>
            <person name="Ni X."/>
            <person name="Tian J."/>
            <person name="Zhou Y."/>
            <person name="Sheng Y."/>
            <person name="Liu T."/>
            <person name="Pan Y."/>
            <person name="Xia L."/>
            <person name="Li J."/>
            <person name="Zhao F."/>
            <person name="Cao W."/>
        </authorList>
    </citation>
    <scope>NUCLEOTIDE SEQUENCE</scope>
    <source>
        <strain evidence="16">Rsan-2018</strain>
        <tissue evidence="16">Larvae</tissue>
    </source>
</reference>
<keyword evidence="7 14" id="KW-0479">Metal-binding</keyword>
<dbReference type="GO" id="GO:0005789">
    <property type="term" value="C:endoplasmic reticulum membrane"/>
    <property type="evidence" value="ECO:0007669"/>
    <property type="project" value="UniProtKB-SubCell"/>
</dbReference>
<dbReference type="GO" id="GO:0005506">
    <property type="term" value="F:iron ion binding"/>
    <property type="evidence" value="ECO:0007669"/>
    <property type="project" value="InterPro"/>
</dbReference>
<dbReference type="EMBL" id="JABSTV010001253">
    <property type="protein sequence ID" value="KAH7943070.1"/>
    <property type="molecule type" value="Genomic_DNA"/>
</dbReference>
<evidence type="ECO:0000256" key="2">
    <source>
        <dbReference type="ARBA" id="ARBA00003690"/>
    </source>
</evidence>
<dbReference type="GO" id="GO:0004497">
    <property type="term" value="F:monooxygenase activity"/>
    <property type="evidence" value="ECO:0007669"/>
    <property type="project" value="UniProtKB-KW"/>
</dbReference>
<dbReference type="AlphaFoldDB" id="A0A9D4PJ81"/>
<dbReference type="Gene3D" id="1.10.630.10">
    <property type="entry name" value="Cytochrome P450"/>
    <property type="match status" value="1"/>
</dbReference>
<evidence type="ECO:0000313" key="17">
    <source>
        <dbReference type="Proteomes" id="UP000821837"/>
    </source>
</evidence>
<dbReference type="GO" id="GO:0016705">
    <property type="term" value="F:oxidoreductase activity, acting on paired donors, with incorporation or reduction of molecular oxygen"/>
    <property type="evidence" value="ECO:0007669"/>
    <property type="project" value="InterPro"/>
</dbReference>
<comment type="similarity">
    <text evidence="5 15">Belongs to the cytochrome P450 family.</text>
</comment>
<comment type="caution">
    <text evidence="16">The sequence shown here is derived from an EMBL/GenBank/DDBJ whole genome shotgun (WGS) entry which is preliminary data.</text>
</comment>
<evidence type="ECO:0000256" key="12">
    <source>
        <dbReference type="ARBA" id="ARBA00023033"/>
    </source>
</evidence>
<keyword evidence="9" id="KW-0492">Microsome</keyword>
<dbReference type="VEuPathDB" id="VectorBase:RSAN_044848"/>
<dbReference type="VEuPathDB" id="VectorBase:RSAN_040620"/>
<comment type="cofactor">
    <cofactor evidence="1 14">
        <name>heme</name>
        <dbReference type="ChEBI" id="CHEBI:30413"/>
    </cofactor>
</comment>
<comment type="subcellular location">
    <subcellularLocation>
        <location evidence="4">Endoplasmic reticulum membrane</location>
        <topology evidence="4">Peripheral membrane protein</topology>
    </subcellularLocation>
    <subcellularLocation>
        <location evidence="3">Microsome membrane</location>
        <topology evidence="3">Peripheral membrane protein</topology>
    </subcellularLocation>
</comment>
<dbReference type="PROSITE" id="PS00086">
    <property type="entry name" value="CYTOCHROME_P450"/>
    <property type="match status" value="1"/>
</dbReference>
<name>A0A9D4PJ81_RHISA</name>
<keyword evidence="10 15" id="KW-0560">Oxidoreductase</keyword>
<evidence type="ECO:0000256" key="13">
    <source>
        <dbReference type="ARBA" id="ARBA00023136"/>
    </source>
</evidence>
<keyword evidence="13" id="KW-0472">Membrane</keyword>
<feature type="binding site" description="axial binding residue" evidence="14">
    <location>
        <position position="165"/>
    </location>
    <ligand>
        <name>heme</name>
        <dbReference type="ChEBI" id="CHEBI:30413"/>
    </ligand>
    <ligandPart>
        <name>Fe</name>
        <dbReference type="ChEBI" id="CHEBI:18248"/>
    </ligandPart>
</feature>
<evidence type="ECO:0000256" key="6">
    <source>
        <dbReference type="ARBA" id="ARBA00022617"/>
    </source>
</evidence>
<comment type="function">
    <text evidence="2">May be involved in the metabolism of insect hormones and in the breakdown of synthetic insecticides.</text>
</comment>
<dbReference type="InterPro" id="IPR002403">
    <property type="entry name" value="Cyt_P450_E_grp-IV"/>
</dbReference>
<protein>
    <recommendedName>
        <fullName evidence="18">Cytochrome P450</fullName>
    </recommendedName>
</protein>
<keyword evidence="11 14" id="KW-0408">Iron</keyword>
<evidence type="ECO:0000256" key="8">
    <source>
        <dbReference type="ARBA" id="ARBA00022824"/>
    </source>
</evidence>
<evidence type="ECO:0000256" key="7">
    <source>
        <dbReference type="ARBA" id="ARBA00022723"/>
    </source>
</evidence>
<evidence type="ECO:0000256" key="4">
    <source>
        <dbReference type="ARBA" id="ARBA00004406"/>
    </source>
</evidence>
<dbReference type="InterPro" id="IPR001128">
    <property type="entry name" value="Cyt_P450"/>
</dbReference>
<proteinExistence type="inferred from homology"/>